<accession>A0A5C8Z4K1</accession>
<organism evidence="2 3">
    <name type="scientific">Reinekea thalattae</name>
    <dbReference type="NCBI Taxonomy" id="2593301"/>
    <lineage>
        <taxon>Bacteria</taxon>
        <taxon>Pseudomonadati</taxon>
        <taxon>Pseudomonadota</taxon>
        <taxon>Gammaproteobacteria</taxon>
        <taxon>Oceanospirillales</taxon>
        <taxon>Saccharospirillaceae</taxon>
        <taxon>Reinekea</taxon>
    </lineage>
</organism>
<comment type="caution">
    <text evidence="2">The sequence shown here is derived from an EMBL/GenBank/DDBJ whole genome shotgun (WGS) entry which is preliminary data.</text>
</comment>
<feature type="chain" id="PRO_5022981544" evidence="1">
    <location>
        <begin position="27"/>
        <end position="152"/>
    </location>
</feature>
<sequence>MNKIKLFAVIVFAIFIVGCSSTSYHAGELKDSYTPTAIDVADDNNVAIVKVADGLTIWKVDGDRKVGIFKMLFRKGLDSLLLSEGDHYLTGSIKGKDLRIKQASYVGGHEYFIDYLTVTVGDRMTVYYWIKDLTDDKVILGREITEEELKNN</sequence>
<dbReference type="Proteomes" id="UP000321764">
    <property type="component" value="Unassembled WGS sequence"/>
</dbReference>
<feature type="signal peptide" evidence="1">
    <location>
        <begin position="1"/>
        <end position="26"/>
    </location>
</feature>
<reference evidence="2 3" key="1">
    <citation type="submission" date="2019-07" db="EMBL/GenBank/DDBJ databases">
        <title>Reinekea sp. strain SSH23 genome sequencing and assembly.</title>
        <authorList>
            <person name="Kim I."/>
        </authorList>
    </citation>
    <scope>NUCLEOTIDE SEQUENCE [LARGE SCALE GENOMIC DNA]</scope>
    <source>
        <strain evidence="2 3">SSH23</strain>
    </source>
</reference>
<dbReference type="EMBL" id="VKAD01000002">
    <property type="protein sequence ID" value="TXR52101.1"/>
    <property type="molecule type" value="Genomic_DNA"/>
</dbReference>
<gene>
    <name evidence="2" type="ORF">FME95_11845</name>
</gene>
<keyword evidence="1" id="KW-0732">Signal</keyword>
<dbReference type="OrthoDB" id="9861578at2"/>
<evidence type="ECO:0000256" key="1">
    <source>
        <dbReference type="SAM" id="SignalP"/>
    </source>
</evidence>
<dbReference type="PROSITE" id="PS51257">
    <property type="entry name" value="PROKAR_LIPOPROTEIN"/>
    <property type="match status" value="1"/>
</dbReference>
<protein>
    <submittedName>
        <fullName evidence="2">Uncharacterized protein</fullName>
    </submittedName>
</protein>
<dbReference type="AlphaFoldDB" id="A0A5C8Z4K1"/>
<keyword evidence="3" id="KW-1185">Reference proteome</keyword>
<evidence type="ECO:0000313" key="3">
    <source>
        <dbReference type="Proteomes" id="UP000321764"/>
    </source>
</evidence>
<dbReference type="RefSeq" id="WP_147714697.1">
    <property type="nucleotide sequence ID" value="NZ_VKAD01000002.1"/>
</dbReference>
<proteinExistence type="predicted"/>
<name>A0A5C8Z4K1_9GAMM</name>
<evidence type="ECO:0000313" key="2">
    <source>
        <dbReference type="EMBL" id="TXR52101.1"/>
    </source>
</evidence>